<evidence type="ECO:0000256" key="9">
    <source>
        <dbReference type="SAM" id="MobiDB-lite"/>
    </source>
</evidence>
<evidence type="ECO:0000256" key="7">
    <source>
        <dbReference type="ARBA" id="ARBA00023242"/>
    </source>
</evidence>
<keyword evidence="8" id="KW-0175">Coiled coil</keyword>
<dbReference type="GO" id="GO:0017056">
    <property type="term" value="F:structural constituent of nuclear pore"/>
    <property type="evidence" value="ECO:0007669"/>
    <property type="project" value="InterPro"/>
</dbReference>
<evidence type="ECO:0000256" key="5">
    <source>
        <dbReference type="ARBA" id="ARBA00023010"/>
    </source>
</evidence>
<keyword evidence="5" id="KW-0811">Translocation</keyword>
<organism evidence="10 11">
    <name type="scientific">Clavispora lusitaniae (strain ATCC 42720)</name>
    <name type="common">Yeast</name>
    <name type="synonym">Candida lusitaniae</name>
    <dbReference type="NCBI Taxonomy" id="306902"/>
    <lineage>
        <taxon>Eukaryota</taxon>
        <taxon>Fungi</taxon>
        <taxon>Dikarya</taxon>
        <taxon>Ascomycota</taxon>
        <taxon>Saccharomycotina</taxon>
        <taxon>Pichiomycetes</taxon>
        <taxon>Metschnikowiaceae</taxon>
        <taxon>Clavispora</taxon>
    </lineage>
</organism>
<protein>
    <recommendedName>
        <fullName evidence="12">Nucleoporin</fullName>
    </recommendedName>
</protein>
<evidence type="ECO:0000256" key="8">
    <source>
        <dbReference type="SAM" id="Coils"/>
    </source>
</evidence>
<feature type="region of interest" description="Disordered" evidence="9">
    <location>
        <begin position="749"/>
        <end position="776"/>
    </location>
</feature>
<dbReference type="VEuPathDB" id="FungiDB:CLUG_02772"/>
<dbReference type="GeneID" id="8497639"/>
<keyword evidence="4" id="KW-0653">Protein transport</keyword>
<dbReference type="Proteomes" id="UP000007703">
    <property type="component" value="Unassembled WGS sequence"/>
</dbReference>
<gene>
    <name evidence="10" type="ORF">CLUG_02772</name>
</gene>
<dbReference type="STRING" id="306902.C4Y2K9"/>
<evidence type="ECO:0000313" key="11">
    <source>
        <dbReference type="Proteomes" id="UP000007703"/>
    </source>
</evidence>
<comment type="subcellular location">
    <subcellularLocation>
        <location evidence="1">Nucleus</location>
        <location evidence="1">Nuclear pore complex</location>
    </subcellularLocation>
</comment>
<dbReference type="OrthoDB" id="341482at2759"/>
<accession>C4Y2K9</accession>
<dbReference type="HOGENOM" id="CLU_358692_0_0_1"/>
<evidence type="ECO:0008006" key="12">
    <source>
        <dbReference type="Google" id="ProtNLM"/>
    </source>
</evidence>
<dbReference type="PANTHER" id="PTHR13257">
    <property type="entry name" value="NUCLEOPORIN NUP84-RELATED"/>
    <property type="match status" value="1"/>
</dbReference>
<dbReference type="SUPFAM" id="SSF117289">
    <property type="entry name" value="Nucleoporin domain"/>
    <property type="match status" value="1"/>
</dbReference>
<feature type="coiled-coil region" evidence="8">
    <location>
        <begin position="638"/>
        <end position="675"/>
    </location>
</feature>
<dbReference type="PANTHER" id="PTHR13257:SF0">
    <property type="entry name" value="NUCLEAR PORE COMPLEX PROTEIN NUP88"/>
    <property type="match status" value="1"/>
</dbReference>
<dbReference type="GO" id="GO:0005643">
    <property type="term" value="C:nuclear pore"/>
    <property type="evidence" value="ECO:0007669"/>
    <property type="project" value="UniProtKB-SubCell"/>
</dbReference>
<feature type="region of interest" description="Disordered" evidence="9">
    <location>
        <begin position="1"/>
        <end position="36"/>
    </location>
</feature>
<evidence type="ECO:0000313" key="10">
    <source>
        <dbReference type="EMBL" id="EEQ38646.1"/>
    </source>
</evidence>
<dbReference type="GO" id="GO:0000056">
    <property type="term" value="P:ribosomal small subunit export from nucleus"/>
    <property type="evidence" value="ECO:0007669"/>
    <property type="project" value="InterPro"/>
</dbReference>
<keyword evidence="2" id="KW-0813">Transport</keyword>
<dbReference type="GO" id="GO:0006606">
    <property type="term" value="P:protein import into nucleus"/>
    <property type="evidence" value="ECO:0007669"/>
    <property type="project" value="TreeGrafter"/>
</dbReference>
<evidence type="ECO:0000256" key="2">
    <source>
        <dbReference type="ARBA" id="ARBA00022448"/>
    </source>
</evidence>
<dbReference type="AlphaFoldDB" id="C4Y2K9"/>
<keyword evidence="6" id="KW-0906">Nuclear pore complex</keyword>
<evidence type="ECO:0000256" key="4">
    <source>
        <dbReference type="ARBA" id="ARBA00022927"/>
    </source>
</evidence>
<keyword evidence="7" id="KW-0539">Nucleus</keyword>
<keyword evidence="3" id="KW-0509">mRNA transport</keyword>
<feature type="compositionally biased region" description="Low complexity" evidence="9">
    <location>
        <begin position="20"/>
        <end position="36"/>
    </location>
</feature>
<evidence type="ECO:0000256" key="3">
    <source>
        <dbReference type="ARBA" id="ARBA00022816"/>
    </source>
</evidence>
<feature type="compositionally biased region" description="Basic and acidic residues" evidence="9">
    <location>
        <begin position="754"/>
        <end position="772"/>
    </location>
</feature>
<evidence type="ECO:0000256" key="6">
    <source>
        <dbReference type="ARBA" id="ARBA00023132"/>
    </source>
</evidence>
<dbReference type="InterPro" id="IPR037700">
    <property type="entry name" value="NUP88/NUP82"/>
</dbReference>
<proteinExistence type="predicted"/>
<dbReference type="GO" id="GO:0000055">
    <property type="term" value="P:ribosomal large subunit export from nucleus"/>
    <property type="evidence" value="ECO:0007669"/>
    <property type="project" value="InterPro"/>
</dbReference>
<dbReference type="InParanoid" id="C4Y2K9"/>
<reference evidence="10 11" key="1">
    <citation type="journal article" date="2009" name="Nature">
        <title>Evolution of pathogenicity and sexual reproduction in eight Candida genomes.</title>
        <authorList>
            <person name="Butler G."/>
            <person name="Rasmussen M.D."/>
            <person name="Lin M.F."/>
            <person name="Santos M.A."/>
            <person name="Sakthikumar S."/>
            <person name="Munro C.A."/>
            <person name="Rheinbay E."/>
            <person name="Grabherr M."/>
            <person name="Forche A."/>
            <person name="Reedy J.L."/>
            <person name="Agrafioti I."/>
            <person name="Arnaud M.B."/>
            <person name="Bates S."/>
            <person name="Brown A.J."/>
            <person name="Brunke S."/>
            <person name="Costanzo M.C."/>
            <person name="Fitzpatrick D.A."/>
            <person name="de Groot P.W."/>
            <person name="Harris D."/>
            <person name="Hoyer L.L."/>
            <person name="Hube B."/>
            <person name="Klis F.M."/>
            <person name="Kodira C."/>
            <person name="Lennard N."/>
            <person name="Logue M.E."/>
            <person name="Martin R."/>
            <person name="Neiman A.M."/>
            <person name="Nikolaou E."/>
            <person name="Quail M.A."/>
            <person name="Quinn J."/>
            <person name="Santos M.C."/>
            <person name="Schmitzberger F.F."/>
            <person name="Sherlock G."/>
            <person name="Shah P."/>
            <person name="Silverstein K.A."/>
            <person name="Skrzypek M.S."/>
            <person name="Soll D."/>
            <person name="Staggs R."/>
            <person name="Stansfield I."/>
            <person name="Stumpf M.P."/>
            <person name="Sudbery P.E."/>
            <person name="Srikantha T."/>
            <person name="Zeng Q."/>
            <person name="Berman J."/>
            <person name="Berriman M."/>
            <person name="Heitman J."/>
            <person name="Gow N.A."/>
            <person name="Lorenz M.C."/>
            <person name="Birren B.W."/>
            <person name="Kellis M."/>
            <person name="Cuomo C.A."/>
        </authorList>
    </citation>
    <scope>NUCLEOTIDE SEQUENCE [LARGE SCALE GENOMIC DNA]</scope>
    <source>
        <strain evidence="10 11">ATCC 42720</strain>
    </source>
</reference>
<dbReference type="GO" id="GO:0006406">
    <property type="term" value="P:mRNA export from nucleus"/>
    <property type="evidence" value="ECO:0007669"/>
    <property type="project" value="TreeGrafter"/>
</dbReference>
<name>C4Y2K9_CLAL4</name>
<evidence type="ECO:0000256" key="1">
    <source>
        <dbReference type="ARBA" id="ARBA00004567"/>
    </source>
</evidence>
<dbReference type="EMBL" id="CH408078">
    <property type="protein sequence ID" value="EEQ38646.1"/>
    <property type="molecule type" value="Genomic_DNA"/>
</dbReference>
<dbReference type="KEGG" id="clu:CLUG_02772"/>
<dbReference type="OMA" id="WFKEINS"/>
<sequence length="812" mass="89381">MKVDKPEQTPSPGPAFSKHGNGTFSLNSTNSSLPNPKTKFSGANMTFDFQNHVSGLSVFENYVQCEKVSVAVKKNNVVFTAMANVVKAAPISPKTKFYKIIKLAGPETDVKDLLLCPSQRYLTVVGEKSISVVDTNEISFADHSTALAEPFSFDLGKFKDPIQCVQWHPAAARHSEIVVLTSRQILVFDVMCSFSTPVLVLDLASFPDLDGKNVVSMAFGSADSFSGSITLYINTACGLIYAIFPFLCKGSSFRTSASQISQFYLETQEALSSVSDSFPPIVINKNPRVEALASQLSFAESLQQNLTVSMGKESAISGDVTLDYAEPSFGYEIQGPVAKTGKNATIVQVASNDKVSLLASVHSTATGNSKIEYYGQFQPLVMGMKKIQDNFHKPTEPQSKVVVPKEESYVKPARGFGYVVESDSDDEDNSAFEAAMKAYHEELEIYNLNVKLSKHFSDNFGNLTKMASDSTKISGNPIISSEGEKLLLASGGTLLVGSLGESTASLFLSSAGSFEPTYDTFDISPDTTSVAICEDTIGHSGSFVISCSPKDKVCVRQIVSNEVKITKKEAPEEFLSTPPVPSYVPADELRLRLDKSSSIGELKNFNLESIDTLSDVHGITRNAAGQINALTKFMLSLQMKLKFQVEDLRAQVKDAEQALAKYQNEEKRISTERKLSLLVGRQQKLAQKQNRIQENIVDRFEELKLKIDLPISKAEREWFKELNDMNQSVNVDGTSKSISTSVEEITREVASLTTEEHEREEQEREEQEREEPALELLQMGPALSRIRNFLLYEEKLIRETKTKAQQVASSFA</sequence>